<dbReference type="AlphaFoldDB" id="A0A645CMT3"/>
<protein>
    <submittedName>
        <fullName evidence="1">Uncharacterized protein</fullName>
    </submittedName>
</protein>
<proteinExistence type="predicted"/>
<gene>
    <name evidence="1" type="ORF">SDC9_125229</name>
</gene>
<accession>A0A645CMT3</accession>
<organism evidence="1">
    <name type="scientific">bioreactor metagenome</name>
    <dbReference type="NCBI Taxonomy" id="1076179"/>
    <lineage>
        <taxon>unclassified sequences</taxon>
        <taxon>metagenomes</taxon>
        <taxon>ecological metagenomes</taxon>
    </lineage>
</organism>
<dbReference type="EMBL" id="VSSQ01028484">
    <property type="protein sequence ID" value="MPM78218.1"/>
    <property type="molecule type" value="Genomic_DNA"/>
</dbReference>
<sequence length="153" mass="16945">MIAIQLRPLRSKRHAEFPVSRSITGLAGQGRRKRIATGVDRKLNGVTAPEPRPGTFADSHIVAYVDLKIKIFPVIVHADFRRQVVGTGPQMVGQRIDRIKCFLPGQPYAVPGCLAGYRNGLQRFLERISMVCGMNRNRSFRPGAVDSGQHGQL</sequence>
<evidence type="ECO:0000313" key="1">
    <source>
        <dbReference type="EMBL" id="MPM78218.1"/>
    </source>
</evidence>
<name>A0A645CMT3_9ZZZZ</name>
<comment type="caution">
    <text evidence="1">The sequence shown here is derived from an EMBL/GenBank/DDBJ whole genome shotgun (WGS) entry which is preliminary data.</text>
</comment>
<reference evidence="1" key="1">
    <citation type="submission" date="2019-08" db="EMBL/GenBank/DDBJ databases">
        <authorList>
            <person name="Kucharzyk K."/>
            <person name="Murdoch R.W."/>
            <person name="Higgins S."/>
            <person name="Loffler F."/>
        </authorList>
    </citation>
    <scope>NUCLEOTIDE SEQUENCE</scope>
</reference>